<feature type="domain" description="ABC transporter" evidence="6">
    <location>
        <begin position="4"/>
        <end position="230"/>
    </location>
</feature>
<evidence type="ECO:0000313" key="8">
    <source>
        <dbReference type="Proteomes" id="UP000199370"/>
    </source>
</evidence>
<comment type="similarity">
    <text evidence="1">Belongs to the ABC transporter superfamily.</text>
</comment>
<evidence type="ECO:0000256" key="1">
    <source>
        <dbReference type="ARBA" id="ARBA00005417"/>
    </source>
</evidence>
<dbReference type="InterPro" id="IPR027417">
    <property type="entry name" value="P-loop_NTPase"/>
</dbReference>
<proteinExistence type="inferred from homology"/>
<dbReference type="GO" id="GO:0016887">
    <property type="term" value="F:ATP hydrolysis activity"/>
    <property type="evidence" value="ECO:0007669"/>
    <property type="project" value="InterPro"/>
</dbReference>
<feature type="region of interest" description="Disordered" evidence="5">
    <location>
        <begin position="300"/>
        <end position="319"/>
    </location>
</feature>
<dbReference type="Pfam" id="PF00005">
    <property type="entry name" value="ABC_tran"/>
    <property type="match status" value="1"/>
</dbReference>
<name>A0A1G9VBC4_9EURY</name>
<dbReference type="CDD" id="cd03230">
    <property type="entry name" value="ABC_DR_subfamily_A"/>
    <property type="match status" value="1"/>
</dbReference>
<dbReference type="PROSITE" id="PS50893">
    <property type="entry name" value="ABC_TRANSPORTER_2"/>
    <property type="match status" value="1"/>
</dbReference>
<keyword evidence="3" id="KW-0547">Nucleotide-binding</keyword>
<dbReference type="PANTHER" id="PTHR43335:SF4">
    <property type="entry name" value="ABC TRANSPORTER, ATP-BINDING PROTEIN"/>
    <property type="match status" value="1"/>
</dbReference>
<protein>
    <submittedName>
        <fullName evidence="7">ABC-2 type transport system ATP-binding protein</fullName>
    </submittedName>
</protein>
<evidence type="ECO:0000256" key="2">
    <source>
        <dbReference type="ARBA" id="ARBA00022448"/>
    </source>
</evidence>
<keyword evidence="2" id="KW-0813">Transport</keyword>
<evidence type="ECO:0000256" key="5">
    <source>
        <dbReference type="SAM" id="MobiDB-lite"/>
    </source>
</evidence>
<dbReference type="AlphaFoldDB" id="A0A1G9VBC4"/>
<dbReference type="InterPro" id="IPR003593">
    <property type="entry name" value="AAA+_ATPase"/>
</dbReference>
<evidence type="ECO:0000256" key="4">
    <source>
        <dbReference type="ARBA" id="ARBA00022840"/>
    </source>
</evidence>
<dbReference type="OrthoDB" id="87732at2157"/>
<keyword evidence="8" id="KW-1185">Reference proteome</keyword>
<dbReference type="EMBL" id="FNIA01000006">
    <property type="protein sequence ID" value="SDM69502.1"/>
    <property type="molecule type" value="Genomic_DNA"/>
</dbReference>
<dbReference type="Gene3D" id="3.40.50.300">
    <property type="entry name" value="P-loop containing nucleotide triphosphate hydrolases"/>
    <property type="match status" value="1"/>
</dbReference>
<organism evidence="7 8">
    <name type="scientific">Haloarchaeobius iranensis</name>
    <dbReference type="NCBI Taxonomy" id="996166"/>
    <lineage>
        <taxon>Archaea</taxon>
        <taxon>Methanobacteriati</taxon>
        <taxon>Methanobacteriota</taxon>
        <taxon>Stenosarchaea group</taxon>
        <taxon>Halobacteria</taxon>
        <taxon>Halobacteriales</taxon>
        <taxon>Halorubellaceae</taxon>
        <taxon>Haloarchaeobius</taxon>
    </lineage>
</organism>
<accession>A0A1G9VBC4</accession>
<dbReference type="InterPro" id="IPR003439">
    <property type="entry name" value="ABC_transporter-like_ATP-bd"/>
</dbReference>
<gene>
    <name evidence="7" type="ORF">SAMN05192554_10618</name>
</gene>
<reference evidence="7 8" key="1">
    <citation type="submission" date="2016-10" db="EMBL/GenBank/DDBJ databases">
        <authorList>
            <person name="de Groot N.N."/>
        </authorList>
    </citation>
    <scope>NUCLEOTIDE SEQUENCE [LARGE SCALE GENOMIC DNA]</scope>
    <source>
        <strain evidence="8">EB21,IBRC-M 10013,KCTC 4048</strain>
    </source>
</reference>
<dbReference type="PANTHER" id="PTHR43335">
    <property type="entry name" value="ABC TRANSPORTER, ATP-BINDING PROTEIN"/>
    <property type="match status" value="1"/>
</dbReference>
<evidence type="ECO:0000259" key="6">
    <source>
        <dbReference type="PROSITE" id="PS50893"/>
    </source>
</evidence>
<evidence type="ECO:0000256" key="3">
    <source>
        <dbReference type="ARBA" id="ARBA00022741"/>
    </source>
</evidence>
<evidence type="ECO:0000313" key="7">
    <source>
        <dbReference type="EMBL" id="SDM69502.1"/>
    </source>
</evidence>
<dbReference type="STRING" id="996166.SAMN05192554_10618"/>
<keyword evidence="4 7" id="KW-0067">ATP-binding</keyword>
<dbReference type="GO" id="GO:0005524">
    <property type="term" value="F:ATP binding"/>
    <property type="evidence" value="ECO:0007669"/>
    <property type="project" value="UniProtKB-KW"/>
</dbReference>
<dbReference type="InterPro" id="IPR017871">
    <property type="entry name" value="ABC_transporter-like_CS"/>
</dbReference>
<dbReference type="RefSeq" id="WP_089732225.1">
    <property type="nucleotide sequence ID" value="NZ_FNIA01000006.1"/>
</dbReference>
<dbReference type="Proteomes" id="UP000199370">
    <property type="component" value="Unassembled WGS sequence"/>
</dbReference>
<sequence length="319" mass="33750">MAAIRTDDLTKRFGDVVAVDGLDLTVEEGEVFGFLGPNGAGKSTTINVLLGFIEPSSGGAEVLGADVTTHSRAVRERIGLLPEGYGLYENLTGREHLVSAIETKEADDDPDELLDRVGLDPEDARRAAGGYSKGMQQRLGLAIALVGEPDLLVLDEPSSGLDPKGIKLLRNIVREEADRGATVFFSSHILDQVEKVCDRVGIMAEGELVALDTLDELRTEMGVGGVVEATVDAVPDLEPVRAVDGVRDVTATEDVVTVTCGDPAAKMPALRRIDDAATVEDIGIETTSLESLFEEYTNGEHEAVAAQPEKAAPVTGGED</sequence>
<dbReference type="SMART" id="SM00382">
    <property type="entry name" value="AAA"/>
    <property type="match status" value="1"/>
</dbReference>
<dbReference type="PROSITE" id="PS00211">
    <property type="entry name" value="ABC_TRANSPORTER_1"/>
    <property type="match status" value="1"/>
</dbReference>
<dbReference type="SUPFAM" id="SSF52540">
    <property type="entry name" value="P-loop containing nucleoside triphosphate hydrolases"/>
    <property type="match status" value="1"/>
</dbReference>